<dbReference type="AlphaFoldDB" id="A0A6H1NVL7"/>
<protein>
    <submittedName>
        <fullName evidence="1">Uncharacterized protein</fullName>
    </submittedName>
</protein>
<dbReference type="EMBL" id="CP051128">
    <property type="protein sequence ID" value="QIZ05334.1"/>
    <property type="molecule type" value="Genomic_DNA"/>
</dbReference>
<name>A0A6H1NVL7_PRIMG</name>
<accession>A0A6H1NVL7</accession>
<sequence length="45" mass="5192">MKENRLLLSEFASEEGFELNSYLTSLFEYFSSLTKNEGTKIEPTP</sequence>
<reference evidence="1 2" key="1">
    <citation type="submission" date="2020-04" db="EMBL/GenBank/DDBJ databases">
        <title>Genome-Wide Identification of 5-Methylcytosine Sites in Bacterial Genomes By High-Throughput Sequencing of MspJI Restriction Fragments.</title>
        <authorList>
            <person name="Wu V."/>
        </authorList>
    </citation>
    <scope>NUCLEOTIDE SEQUENCE [LARGE SCALE GENOMIC DNA]</scope>
    <source>
        <strain evidence="1 2">S2</strain>
    </source>
</reference>
<evidence type="ECO:0000313" key="1">
    <source>
        <dbReference type="EMBL" id="QIZ05334.1"/>
    </source>
</evidence>
<proteinExistence type="predicted"/>
<dbReference type="Proteomes" id="UP000501868">
    <property type="component" value="Chromosome"/>
</dbReference>
<reference evidence="1 2" key="2">
    <citation type="submission" date="2020-04" db="EMBL/GenBank/DDBJ databases">
        <authorList>
            <person name="Fomenkov A."/>
            <person name="Anton B.P."/>
            <person name="Roberts R.J."/>
        </authorList>
    </citation>
    <scope>NUCLEOTIDE SEQUENCE [LARGE SCALE GENOMIC DNA]</scope>
    <source>
        <strain evidence="1 2">S2</strain>
    </source>
</reference>
<gene>
    <name evidence="1" type="ORF">HFZ78_02210</name>
</gene>
<evidence type="ECO:0000313" key="2">
    <source>
        <dbReference type="Proteomes" id="UP000501868"/>
    </source>
</evidence>
<organism evidence="1 2">
    <name type="scientific">Priestia megaterium</name>
    <name type="common">Bacillus megaterium</name>
    <dbReference type="NCBI Taxonomy" id="1404"/>
    <lineage>
        <taxon>Bacteria</taxon>
        <taxon>Bacillati</taxon>
        <taxon>Bacillota</taxon>
        <taxon>Bacilli</taxon>
        <taxon>Bacillales</taxon>
        <taxon>Bacillaceae</taxon>
        <taxon>Priestia</taxon>
    </lineage>
</organism>